<dbReference type="AlphaFoldDB" id="A0A6L9LCD8"/>
<sequence>MKYSKMPGNTARITYLMGWGNYTRVYLIDASPELNSTTLKKCVDTLTGFIRLSKSLAVNPTYITQIRRNDDRSADVLVAGHWLPVSRRRITPVVRQLRGLSGVKIKGLIQFRSCSYTDIMATDLD</sequence>
<accession>A0A6L9LCD8</accession>
<proteinExistence type="predicted"/>
<dbReference type="InterPro" id="IPR007492">
    <property type="entry name" value="LytTR_DNA-bd_dom"/>
</dbReference>
<feature type="domain" description="HTH LytTR-type" evidence="1">
    <location>
        <begin position="3"/>
        <end position="98"/>
    </location>
</feature>
<dbReference type="SMART" id="SM00850">
    <property type="entry name" value="LytTR"/>
    <property type="match status" value="1"/>
</dbReference>
<protein>
    <submittedName>
        <fullName evidence="2">LytTR family transcriptional regulator</fullName>
    </submittedName>
</protein>
<evidence type="ECO:0000313" key="3">
    <source>
        <dbReference type="Proteomes" id="UP000474175"/>
    </source>
</evidence>
<dbReference type="Proteomes" id="UP000474175">
    <property type="component" value="Unassembled WGS sequence"/>
</dbReference>
<reference evidence="2 3" key="1">
    <citation type="submission" date="2020-02" db="EMBL/GenBank/DDBJ databases">
        <title>Draft genome sequence of two Spirosoma agri KCTC 52727 and Spirosoma terrae KCTC 52035.</title>
        <authorList>
            <person name="Rojas J."/>
            <person name="Ambika Manirajan B."/>
            <person name="Suarez C."/>
            <person name="Ratering S."/>
            <person name="Schnell S."/>
        </authorList>
    </citation>
    <scope>NUCLEOTIDE SEQUENCE [LARGE SCALE GENOMIC DNA]</scope>
    <source>
        <strain evidence="2 3">KCTC 52035</strain>
    </source>
</reference>
<dbReference type="Pfam" id="PF04397">
    <property type="entry name" value="LytTR"/>
    <property type="match status" value="1"/>
</dbReference>
<evidence type="ECO:0000259" key="1">
    <source>
        <dbReference type="SMART" id="SM00850"/>
    </source>
</evidence>
<dbReference type="GO" id="GO:0003677">
    <property type="term" value="F:DNA binding"/>
    <property type="evidence" value="ECO:0007669"/>
    <property type="project" value="InterPro"/>
</dbReference>
<gene>
    <name evidence="2" type="ORF">GK108_25240</name>
</gene>
<evidence type="ECO:0000313" key="2">
    <source>
        <dbReference type="EMBL" id="NDU98214.1"/>
    </source>
</evidence>
<keyword evidence="3" id="KW-1185">Reference proteome</keyword>
<dbReference type="RefSeq" id="WP_163954352.1">
    <property type="nucleotide sequence ID" value="NZ_JAAFZH010000016.1"/>
</dbReference>
<dbReference type="EMBL" id="JAAFZH010000016">
    <property type="protein sequence ID" value="NDU98214.1"/>
    <property type="molecule type" value="Genomic_DNA"/>
</dbReference>
<dbReference type="Gene3D" id="2.40.50.1020">
    <property type="entry name" value="LytTr DNA-binding domain"/>
    <property type="match status" value="1"/>
</dbReference>
<name>A0A6L9LCD8_9BACT</name>
<comment type="caution">
    <text evidence="2">The sequence shown here is derived from an EMBL/GenBank/DDBJ whole genome shotgun (WGS) entry which is preliminary data.</text>
</comment>
<organism evidence="2 3">
    <name type="scientific">Spirosoma terrae</name>
    <dbReference type="NCBI Taxonomy" id="1968276"/>
    <lineage>
        <taxon>Bacteria</taxon>
        <taxon>Pseudomonadati</taxon>
        <taxon>Bacteroidota</taxon>
        <taxon>Cytophagia</taxon>
        <taxon>Cytophagales</taxon>
        <taxon>Cytophagaceae</taxon>
        <taxon>Spirosoma</taxon>
    </lineage>
</organism>